<sequence>MAKYTRSNPTPWPNGGYYFLRFIQFVCSIGTIGTLSYFVYYLVRARFGIPYEFIILYVAALLSLLNIVTTGVAKCCGALNAKFALAFDVLILAAWTVAFALLHRAMHGLIFSDCTDGHWGAAEGNGVYVCRLYKATWAFAVAAIAFYLGSVILDIVVIRRVGNHKYVVANPKSMQQTKQYASPNYSQDTSYGSGGLPSHG</sequence>
<evidence type="ECO:0000313" key="2">
    <source>
        <dbReference type="EMBL" id="KAK6513146.1"/>
    </source>
</evidence>
<proteinExistence type="predicted"/>
<evidence type="ECO:0008006" key="4">
    <source>
        <dbReference type="Google" id="ProtNLM"/>
    </source>
</evidence>
<feature type="transmembrane region" description="Helical" evidence="1">
    <location>
        <begin position="137"/>
        <end position="157"/>
    </location>
</feature>
<dbReference type="AlphaFoldDB" id="A0AAN8RTH4"/>
<dbReference type="EMBL" id="JAVHJM010000006">
    <property type="protein sequence ID" value="KAK6513146.1"/>
    <property type="molecule type" value="Genomic_DNA"/>
</dbReference>
<keyword evidence="1" id="KW-0812">Transmembrane</keyword>
<feature type="transmembrane region" description="Helical" evidence="1">
    <location>
        <begin position="54"/>
        <end position="73"/>
    </location>
</feature>
<keyword evidence="3" id="KW-1185">Reference proteome</keyword>
<keyword evidence="1" id="KW-1133">Transmembrane helix</keyword>
<evidence type="ECO:0000256" key="1">
    <source>
        <dbReference type="SAM" id="Phobius"/>
    </source>
</evidence>
<accession>A0AAN8RTH4</accession>
<comment type="caution">
    <text evidence="2">The sequence shown here is derived from an EMBL/GenBank/DDBJ whole genome shotgun (WGS) entry which is preliminary data.</text>
</comment>
<protein>
    <recommendedName>
        <fullName evidence="4">MARVEL domain-containing protein</fullName>
    </recommendedName>
</protein>
<feature type="transmembrane region" description="Helical" evidence="1">
    <location>
        <begin position="20"/>
        <end position="42"/>
    </location>
</feature>
<name>A0AAN8RTH4_9PEZI</name>
<feature type="transmembrane region" description="Helical" evidence="1">
    <location>
        <begin position="85"/>
        <end position="102"/>
    </location>
</feature>
<reference evidence="2 3" key="1">
    <citation type="submission" date="2019-10" db="EMBL/GenBank/DDBJ databases">
        <authorList>
            <person name="Palmer J.M."/>
        </authorList>
    </citation>
    <scope>NUCLEOTIDE SEQUENCE [LARGE SCALE GENOMIC DNA]</scope>
    <source>
        <strain evidence="2 3">TWF506</strain>
    </source>
</reference>
<evidence type="ECO:0000313" key="3">
    <source>
        <dbReference type="Proteomes" id="UP001307849"/>
    </source>
</evidence>
<dbReference type="Proteomes" id="UP001307849">
    <property type="component" value="Unassembled WGS sequence"/>
</dbReference>
<keyword evidence="1" id="KW-0472">Membrane</keyword>
<organism evidence="2 3">
    <name type="scientific">Arthrobotrys conoides</name>
    <dbReference type="NCBI Taxonomy" id="74498"/>
    <lineage>
        <taxon>Eukaryota</taxon>
        <taxon>Fungi</taxon>
        <taxon>Dikarya</taxon>
        <taxon>Ascomycota</taxon>
        <taxon>Pezizomycotina</taxon>
        <taxon>Orbiliomycetes</taxon>
        <taxon>Orbiliales</taxon>
        <taxon>Orbiliaceae</taxon>
        <taxon>Arthrobotrys</taxon>
    </lineage>
</organism>
<gene>
    <name evidence="2" type="ORF">TWF506_009312</name>
</gene>